<dbReference type="Gene3D" id="1.10.246.80">
    <property type="match status" value="1"/>
</dbReference>
<dbReference type="CDD" id="cd05398">
    <property type="entry name" value="NT_ClassII-CCAase"/>
    <property type="match status" value="1"/>
</dbReference>
<dbReference type="EMBL" id="CU469464">
    <property type="protein sequence ID" value="CAP18425.1"/>
    <property type="molecule type" value="Genomic_DNA"/>
</dbReference>
<dbReference type="Gene3D" id="3.30.460.10">
    <property type="entry name" value="Beta Polymerase, domain 2"/>
    <property type="match status" value="1"/>
</dbReference>
<keyword evidence="6" id="KW-0547">Nucleotide-binding</keyword>
<dbReference type="InterPro" id="IPR032810">
    <property type="entry name" value="CCA-adding_enz_C"/>
</dbReference>
<dbReference type="Pfam" id="PF13735">
    <property type="entry name" value="tRNA_NucTran2_2"/>
    <property type="match status" value="1"/>
</dbReference>
<dbReference type="InterPro" id="IPR002646">
    <property type="entry name" value="PolA_pol_head_dom"/>
</dbReference>
<dbReference type="GO" id="GO:0000166">
    <property type="term" value="F:nucleotide binding"/>
    <property type="evidence" value="ECO:0007669"/>
    <property type="project" value="UniProtKB-KW"/>
</dbReference>
<dbReference type="eggNOG" id="COG0617">
    <property type="taxonomic scope" value="Bacteria"/>
</dbReference>
<keyword evidence="14" id="KW-1185">Reference proteome</keyword>
<gene>
    <name evidence="13" type="primary">pcnB</name>
    <name evidence="13" type="ordered locus">ATP_00238</name>
</gene>
<feature type="domain" description="Poly A polymerase head" evidence="10">
    <location>
        <begin position="23"/>
        <end position="141"/>
    </location>
</feature>
<dbReference type="SUPFAM" id="SSF81891">
    <property type="entry name" value="Poly A polymerase C-terminal region-like"/>
    <property type="match status" value="1"/>
</dbReference>
<comment type="cofactor">
    <cofactor evidence="1">
        <name>Mg(2+)</name>
        <dbReference type="ChEBI" id="CHEBI:18420"/>
    </cofactor>
</comment>
<evidence type="ECO:0000256" key="6">
    <source>
        <dbReference type="ARBA" id="ARBA00022741"/>
    </source>
</evidence>
<comment type="similarity">
    <text evidence="9">Belongs to the tRNA nucleotidyltransferase/poly(A) polymerase family.</text>
</comment>
<evidence type="ECO:0000256" key="2">
    <source>
        <dbReference type="ARBA" id="ARBA00022679"/>
    </source>
</evidence>
<dbReference type="Proteomes" id="UP000002020">
    <property type="component" value="Chromosome"/>
</dbReference>
<dbReference type="Gene3D" id="1.10.3090.10">
    <property type="entry name" value="cca-adding enzyme, domain 2"/>
    <property type="match status" value="1"/>
</dbReference>
<feature type="domain" description="tRNA nucleotidyltransferase/poly(A) polymerase RNA and SrmB- binding" evidence="11">
    <location>
        <begin position="170"/>
        <end position="224"/>
    </location>
</feature>
<protein>
    <submittedName>
        <fullName evidence="13">Poly(A)polymerase</fullName>
    </submittedName>
</protein>
<proteinExistence type="inferred from homology"/>
<evidence type="ECO:0000256" key="5">
    <source>
        <dbReference type="ARBA" id="ARBA00022723"/>
    </source>
</evidence>
<dbReference type="Pfam" id="PF01743">
    <property type="entry name" value="PolyA_pol"/>
    <property type="match status" value="1"/>
</dbReference>
<dbReference type="InterPro" id="IPR043519">
    <property type="entry name" value="NT_sf"/>
</dbReference>
<keyword evidence="3" id="KW-0819">tRNA processing</keyword>
<dbReference type="STRING" id="37692.ATP_00238"/>
<feature type="domain" description="CCA-adding enzyme C-terminal" evidence="12">
    <location>
        <begin position="270"/>
        <end position="378"/>
    </location>
</feature>
<dbReference type="GO" id="GO:0008033">
    <property type="term" value="P:tRNA processing"/>
    <property type="evidence" value="ECO:0007669"/>
    <property type="project" value="UniProtKB-KW"/>
</dbReference>
<keyword evidence="7" id="KW-0460">Magnesium</keyword>
<evidence type="ECO:0000256" key="1">
    <source>
        <dbReference type="ARBA" id="ARBA00001946"/>
    </source>
</evidence>
<evidence type="ECO:0000259" key="12">
    <source>
        <dbReference type="Pfam" id="PF13735"/>
    </source>
</evidence>
<evidence type="ECO:0000313" key="14">
    <source>
        <dbReference type="Proteomes" id="UP000002020"/>
    </source>
</evidence>
<dbReference type="InterPro" id="IPR032828">
    <property type="entry name" value="PolyA_RNA-bd"/>
</dbReference>
<evidence type="ECO:0000256" key="8">
    <source>
        <dbReference type="ARBA" id="ARBA00022884"/>
    </source>
</evidence>
<dbReference type="GO" id="GO:0000049">
    <property type="term" value="F:tRNA binding"/>
    <property type="evidence" value="ECO:0007669"/>
    <property type="project" value="TreeGrafter"/>
</dbReference>
<dbReference type="NCBIfam" id="NF009814">
    <property type="entry name" value="PRK13299.1"/>
    <property type="match status" value="1"/>
</dbReference>
<evidence type="ECO:0000256" key="4">
    <source>
        <dbReference type="ARBA" id="ARBA00022695"/>
    </source>
</evidence>
<sequence>MKIKKLNLANDILKILQQNGFEAFIVGGAVRDYYLNLPFVDIDIITNALTLDLMKIFKINSNNIKHGSCNVCFKNSQFDITTYRIEEKYKNHRHPTKIIFTNDVKKDLLRRDFTINSLLMDDKKNIIDYLGGLSDIKNSIIKTIKDPEEKFQEDSVRILRTCYFQAKLCFEIEINTKKALKKQSYLLKKISKDRILQEFIKIISQKHFYKSLITIKETNIIDFLKGLSQGINFCIENKLKKINKDIFFSLSLILNKKMFNYFNFSKKDQKLYQTVEFLFNKKKLDIKWSLFKYGLEICLLTNKINYLFKKEKNETQKIKIIYKNLIIKKNSDLKISSIEILKIMQISPGLWLNNLKQQIIKLVLDEKIINSKKNLLNYVRKIKKRSD</sequence>
<keyword evidence="5" id="KW-0479">Metal-binding</keyword>
<reference evidence="13 14" key="1">
    <citation type="journal article" date="2008" name="BMC Genomics">
        <title>The linear chromosome of the plant-pathogenic mycoplasma 'Candidatus Phytoplasma mali'.</title>
        <authorList>
            <person name="Kube M."/>
            <person name="Schneider B."/>
            <person name="Kuhl H."/>
            <person name="Dandekar T."/>
            <person name="Heitmann K."/>
            <person name="Migdoll A.M."/>
            <person name="Reinhardt R."/>
            <person name="Seemueller E."/>
        </authorList>
    </citation>
    <scope>NUCLEOTIDE SEQUENCE [LARGE SCALE GENOMIC DNA]</scope>
    <source>
        <strain evidence="13 14">AT</strain>
    </source>
</reference>
<dbReference type="KEGG" id="pml:ATP_00238"/>
<dbReference type="AlphaFoldDB" id="B3QZN8"/>
<keyword evidence="8 9" id="KW-0694">RNA-binding</keyword>
<dbReference type="SUPFAM" id="SSF81301">
    <property type="entry name" value="Nucleotidyltransferase"/>
    <property type="match status" value="1"/>
</dbReference>
<dbReference type="PANTHER" id="PTHR46173">
    <property type="entry name" value="CCA TRNA NUCLEOTIDYLTRANSFERASE 1, MITOCHONDRIAL"/>
    <property type="match status" value="1"/>
</dbReference>
<keyword evidence="2 9" id="KW-0808">Transferase</keyword>
<evidence type="ECO:0000313" key="13">
    <source>
        <dbReference type="EMBL" id="CAP18425.1"/>
    </source>
</evidence>
<dbReference type="HOGENOM" id="CLU_015961_3_0_14"/>
<accession>B3QZN8</accession>
<organism evidence="14">
    <name type="scientific">Phytoplasma mali (strain AT)</name>
    <dbReference type="NCBI Taxonomy" id="482235"/>
    <lineage>
        <taxon>Bacteria</taxon>
        <taxon>Bacillati</taxon>
        <taxon>Mycoplasmatota</taxon>
        <taxon>Mollicutes</taxon>
        <taxon>Acholeplasmatales</taxon>
        <taxon>Acholeplasmataceae</taxon>
        <taxon>Candidatus Phytoplasma</taxon>
        <taxon>16SrX (Apple proliferation group)</taxon>
    </lineage>
</organism>
<dbReference type="PANTHER" id="PTHR46173:SF1">
    <property type="entry name" value="CCA TRNA NUCLEOTIDYLTRANSFERASE 1, MITOCHONDRIAL"/>
    <property type="match status" value="1"/>
</dbReference>
<evidence type="ECO:0000256" key="7">
    <source>
        <dbReference type="ARBA" id="ARBA00022842"/>
    </source>
</evidence>
<dbReference type="GO" id="GO:0046872">
    <property type="term" value="F:metal ion binding"/>
    <property type="evidence" value="ECO:0007669"/>
    <property type="project" value="UniProtKB-KW"/>
</dbReference>
<dbReference type="Pfam" id="PF12627">
    <property type="entry name" value="PolyA_pol_RNAbd"/>
    <property type="match status" value="1"/>
</dbReference>
<keyword evidence="4" id="KW-0548">Nucleotidyltransferase</keyword>
<name>B3QZN8_PHYMT</name>
<evidence type="ECO:0000259" key="10">
    <source>
        <dbReference type="Pfam" id="PF01743"/>
    </source>
</evidence>
<dbReference type="InterPro" id="IPR050264">
    <property type="entry name" value="Bact_CCA-adding_enz_type3_sf"/>
</dbReference>
<evidence type="ECO:0000256" key="9">
    <source>
        <dbReference type="RuleBase" id="RU003953"/>
    </source>
</evidence>
<evidence type="ECO:0000259" key="11">
    <source>
        <dbReference type="Pfam" id="PF12627"/>
    </source>
</evidence>
<evidence type="ECO:0000256" key="3">
    <source>
        <dbReference type="ARBA" id="ARBA00022694"/>
    </source>
</evidence>
<dbReference type="GO" id="GO:0016779">
    <property type="term" value="F:nucleotidyltransferase activity"/>
    <property type="evidence" value="ECO:0007669"/>
    <property type="project" value="UniProtKB-KW"/>
</dbReference>